<dbReference type="AlphaFoldDB" id="A0AAD7UZD4"/>
<keyword evidence="3" id="KW-0498">Mitosis</keyword>
<keyword evidence="8" id="KW-1185">Reference proteome</keyword>
<keyword evidence="5" id="KW-0131">Cell cycle</keyword>
<dbReference type="Pfam" id="PF20168">
    <property type="entry name" value="PDS5"/>
    <property type="match status" value="1"/>
</dbReference>
<organism evidence="7 8">
    <name type="scientific">Lichtheimia ornata</name>
    <dbReference type="NCBI Taxonomy" id="688661"/>
    <lineage>
        <taxon>Eukaryota</taxon>
        <taxon>Fungi</taxon>
        <taxon>Fungi incertae sedis</taxon>
        <taxon>Mucoromycota</taxon>
        <taxon>Mucoromycotina</taxon>
        <taxon>Mucoromycetes</taxon>
        <taxon>Mucorales</taxon>
        <taxon>Lichtheimiaceae</taxon>
        <taxon>Lichtheimia</taxon>
    </lineage>
</organism>
<gene>
    <name evidence="7" type="ORF">O0I10_008430</name>
</gene>
<dbReference type="SUPFAM" id="SSF48371">
    <property type="entry name" value="ARM repeat"/>
    <property type="match status" value="1"/>
</dbReference>
<evidence type="ECO:0000256" key="6">
    <source>
        <dbReference type="SAM" id="MobiDB-lite"/>
    </source>
</evidence>
<dbReference type="GO" id="GO:0006281">
    <property type="term" value="P:DNA repair"/>
    <property type="evidence" value="ECO:0007669"/>
    <property type="project" value="TreeGrafter"/>
</dbReference>
<dbReference type="InterPro" id="IPR016024">
    <property type="entry name" value="ARM-type_fold"/>
</dbReference>
<reference evidence="7 8" key="1">
    <citation type="submission" date="2023-03" db="EMBL/GenBank/DDBJ databases">
        <title>Genome sequence of Lichtheimia ornata CBS 291.66.</title>
        <authorList>
            <person name="Mohabir J.T."/>
            <person name="Shea T.P."/>
            <person name="Kurbessoian T."/>
            <person name="Berby B."/>
            <person name="Fontaine J."/>
            <person name="Livny J."/>
            <person name="Gnirke A."/>
            <person name="Stajich J.E."/>
            <person name="Cuomo C.A."/>
        </authorList>
    </citation>
    <scope>NUCLEOTIDE SEQUENCE [LARGE SCALE GENOMIC DNA]</scope>
    <source>
        <strain evidence="7">CBS 291.66</strain>
    </source>
</reference>
<dbReference type="GO" id="GO:0000785">
    <property type="term" value="C:chromatin"/>
    <property type="evidence" value="ECO:0007669"/>
    <property type="project" value="TreeGrafter"/>
</dbReference>
<evidence type="ECO:0000256" key="3">
    <source>
        <dbReference type="ARBA" id="ARBA00022776"/>
    </source>
</evidence>
<dbReference type="Proteomes" id="UP001234581">
    <property type="component" value="Unassembled WGS sequence"/>
</dbReference>
<keyword evidence="4" id="KW-0539">Nucleus</keyword>
<comment type="subcellular location">
    <subcellularLocation>
        <location evidence="1">Nucleus</location>
    </subcellularLocation>
</comment>
<dbReference type="GeneID" id="83215837"/>
<sequence length="1134" mass="128751">MDIDRHQLVFESRLITNRLVTAELIPKLETLHGLLKAFDQDLVDKNSLNEVARDLVHPKIMRHSSESVRALAVCCLADILRLYAPDAPYDETELKSIFQLFISEIRHLDKHQEDPNFQRYFYLLESLSTVKSIIIIGDLDNAEELTTQFIKTFYELGDANVTRNILVCMTELMVMLVDESESLSEDVIEMTLEQIQKQMDSPDSHNTMAVDLARACTDVMQRHVCQYFSDALMAMSKSDGSTEDIEELQKVHRLIQKVHSVVPDLLLNVVPQLEEEMKVDDFTVRVLATETIGGMLCEKRSNLHQRYPSVWKTWLGRRNDKAVHLRIKWIESAANIFESHYFAIATLNEYLKDRLLDPEEKVRAVACRVIGEMSLDHIIDHVDIKLLQEIAARCKDKKSTVRKVAMSTLGSLYHAAYPRIQENDESAVSKLGWIPESILYCVYVDDVSVTALVEKTLHEYIFPPMDDDLERTKRLVSILEMVNERSKFGFISIIRKQKSLMAALRKFIDACKQSNGDMEVDDAQVDRSQIETLATRIAATFPESSKVSSAMQSLSDILVDDEDIRELFESCIDPNNDYVDIRKSQRELATSLKDESSSIHEILQPVLRRACPTLVNKGLIPHLFSIVSSQRPSRRSSSATQSKHVVMAQELLTEISQTFPAMYDSFLYNLVSTLTHSKNENITRGALELLSQVVVNGVKIDLDDQKLLDQLTSLAQGQDIEQARDACIVLSHMDAVDVCADVIQVNANNLSTSFLEIAASLASLSQFALYMPVHMAGCIDDVAEFIFEKLMPYETKKSKRSNPEWLSYDDLDDSSKAKMAGLELLINYLAGTTLDIEPKDELVKEIFEMLFDYINSSADTAFADETSAAELAHLRLAAVKGALKLTHMSQFESQLSVERFEQMCLVLQDSCYQVREKYANTLIRGLTLKEVHHRYLSSLFLMAHEVENLLFKQVRYFIEKWAAKHKSETTVMETSFMQLIHILAHHPDFSIANNDLALFMRYLQFFISCVASPDNVAYLYHVTQKIKLSKDVRSIEQSENSYCLSDLAALLINRKCKDSSWPLNVSQEPVRLQSKLYKSLPSGAVQTETMKKNYLPESFIAYVEQHHDKGGDKRAGQSTAGEHGASAAKRTRTS</sequence>
<dbReference type="PANTHER" id="PTHR12663">
    <property type="entry name" value="ANDROGEN INDUCED INHIBITOR OF PROLIFERATION AS3 / PDS5-RELATED"/>
    <property type="match status" value="1"/>
</dbReference>
<dbReference type="GO" id="GO:0005634">
    <property type="term" value="C:nucleus"/>
    <property type="evidence" value="ECO:0007669"/>
    <property type="project" value="UniProtKB-SubCell"/>
</dbReference>
<evidence type="ECO:0000313" key="8">
    <source>
        <dbReference type="Proteomes" id="UP001234581"/>
    </source>
</evidence>
<evidence type="ECO:0000313" key="7">
    <source>
        <dbReference type="EMBL" id="KAJ8655990.1"/>
    </source>
</evidence>
<dbReference type="PANTHER" id="PTHR12663:SF0">
    <property type="entry name" value="PRECOCIOUS DISSOCIATION OF SISTERS 5, ISOFORM A"/>
    <property type="match status" value="1"/>
</dbReference>
<feature type="region of interest" description="Disordered" evidence="6">
    <location>
        <begin position="1106"/>
        <end position="1134"/>
    </location>
</feature>
<dbReference type="InterPro" id="IPR011989">
    <property type="entry name" value="ARM-like"/>
</dbReference>
<dbReference type="RefSeq" id="XP_058340903.1">
    <property type="nucleotide sequence ID" value="XM_058488433.1"/>
</dbReference>
<comment type="caution">
    <text evidence="7">The sequence shown here is derived from an EMBL/GenBank/DDBJ whole genome shotgun (WGS) entry which is preliminary data.</text>
</comment>
<protein>
    <submittedName>
        <fullName evidence="7">Uncharacterized protein</fullName>
    </submittedName>
</protein>
<feature type="compositionally biased region" description="Basic and acidic residues" evidence="6">
    <location>
        <begin position="1106"/>
        <end position="1115"/>
    </location>
</feature>
<evidence type="ECO:0000256" key="4">
    <source>
        <dbReference type="ARBA" id="ARBA00023242"/>
    </source>
</evidence>
<evidence type="ECO:0000256" key="2">
    <source>
        <dbReference type="ARBA" id="ARBA00022618"/>
    </source>
</evidence>
<dbReference type="GO" id="GO:0007064">
    <property type="term" value="P:mitotic sister chromatid cohesion"/>
    <property type="evidence" value="ECO:0007669"/>
    <property type="project" value="InterPro"/>
</dbReference>
<dbReference type="EMBL" id="JARTCD010000044">
    <property type="protein sequence ID" value="KAJ8655990.1"/>
    <property type="molecule type" value="Genomic_DNA"/>
</dbReference>
<keyword evidence="2" id="KW-0132">Cell division</keyword>
<dbReference type="GO" id="GO:0051301">
    <property type="term" value="P:cell division"/>
    <property type="evidence" value="ECO:0007669"/>
    <property type="project" value="UniProtKB-KW"/>
</dbReference>
<evidence type="ECO:0000256" key="1">
    <source>
        <dbReference type="ARBA" id="ARBA00004123"/>
    </source>
</evidence>
<dbReference type="CDD" id="cd19953">
    <property type="entry name" value="PDS5"/>
    <property type="match status" value="1"/>
</dbReference>
<proteinExistence type="predicted"/>
<evidence type="ECO:0000256" key="5">
    <source>
        <dbReference type="ARBA" id="ARBA00023306"/>
    </source>
</evidence>
<dbReference type="Gene3D" id="1.25.10.10">
    <property type="entry name" value="Leucine-rich Repeat Variant"/>
    <property type="match status" value="1"/>
</dbReference>
<dbReference type="InterPro" id="IPR039776">
    <property type="entry name" value="Pds5"/>
</dbReference>
<name>A0AAD7UZD4_9FUNG</name>
<accession>A0AAD7UZD4</accession>